<dbReference type="GO" id="GO:0005737">
    <property type="term" value="C:cytoplasm"/>
    <property type="evidence" value="ECO:0007669"/>
    <property type="project" value="UniProtKB-SubCell"/>
</dbReference>
<dbReference type="PANTHER" id="PTHR30004">
    <property type="entry name" value="4-HYDROXYTHREONINE-4-PHOSPHATE DEHYDROGENASE"/>
    <property type="match status" value="1"/>
</dbReference>
<dbReference type="NCBIfam" id="NF003699">
    <property type="entry name" value="PRK05312.1"/>
    <property type="match status" value="1"/>
</dbReference>
<feature type="binding site" evidence="7">
    <location>
        <position position="296"/>
    </location>
    <ligand>
        <name>substrate</name>
    </ligand>
</feature>
<dbReference type="UniPathway" id="UPA00244">
    <property type="reaction ID" value="UER00312"/>
</dbReference>
<dbReference type="GO" id="GO:0042823">
    <property type="term" value="P:pyridoxal phosphate biosynthetic process"/>
    <property type="evidence" value="ECO:0007669"/>
    <property type="project" value="UniProtKB-UniRule"/>
</dbReference>
<evidence type="ECO:0000313" key="8">
    <source>
        <dbReference type="EMBL" id="AMW33900.1"/>
    </source>
</evidence>
<comment type="subcellular location">
    <subcellularLocation>
        <location evidence="7">Cytoplasm</location>
    </subcellularLocation>
</comment>
<dbReference type="PANTHER" id="PTHR30004:SF6">
    <property type="entry name" value="D-THREONATE 4-PHOSPHATE DEHYDROGENASE"/>
    <property type="match status" value="1"/>
</dbReference>
<organism evidence="8 9">
    <name type="scientific">Haematospirillum jordaniae</name>
    <dbReference type="NCBI Taxonomy" id="1549855"/>
    <lineage>
        <taxon>Bacteria</taxon>
        <taxon>Pseudomonadati</taxon>
        <taxon>Pseudomonadota</taxon>
        <taxon>Alphaproteobacteria</taxon>
        <taxon>Rhodospirillales</taxon>
        <taxon>Novispirillaceae</taxon>
        <taxon>Haematospirillum</taxon>
    </lineage>
</organism>
<evidence type="ECO:0000256" key="7">
    <source>
        <dbReference type="HAMAP-Rule" id="MF_00536"/>
    </source>
</evidence>
<accession>A0A143DBK4</accession>
<keyword evidence="2 7" id="KW-0479">Metal-binding</keyword>
<comment type="miscellaneous">
    <text evidence="7">The active site is located at the dimer interface.</text>
</comment>
<sequence length="340" mass="36037">MHITRPLALTMGDPAGIGGDITLKAWLGRKQNPVPAFVALDDPERLEELAHRLGLHVALVTVSTPQEAQTVFDQALPVIPVPLAKRVVPGQPDPAHAGAVLNSIRMAVQMTMAGKTCAMVTNPISKKVLREQGFGFPGHTEYLASLAGPDTQAVMMLANESLRVIPVTIHIPLRDVASTLTTEHIVTCGHTAAQSLRQYFAISSPRLAITGLNPHAGEGGIMGTEEQDIIEPAIQDLRQDGLDVSGPLPADTLFHAEARQLYDVALCMYHDQALIPLKALDFHGGVNVTLGLPFIRTSPDHGTAFALAGTGKARETSLVAALRMASAMAGRAPESAAHLS</sequence>
<comment type="catalytic activity">
    <reaction evidence="7">
        <text>4-(phosphooxy)-L-threonine + NAD(+) = 3-amino-2-oxopropyl phosphate + CO2 + NADH</text>
        <dbReference type="Rhea" id="RHEA:32275"/>
        <dbReference type="ChEBI" id="CHEBI:16526"/>
        <dbReference type="ChEBI" id="CHEBI:57279"/>
        <dbReference type="ChEBI" id="CHEBI:57540"/>
        <dbReference type="ChEBI" id="CHEBI:57945"/>
        <dbReference type="ChEBI" id="CHEBI:58452"/>
        <dbReference type="EC" id="1.1.1.262"/>
    </reaction>
</comment>
<proteinExistence type="inferred from homology"/>
<dbReference type="SUPFAM" id="SSF53659">
    <property type="entry name" value="Isocitrate/Isopropylmalate dehydrogenase-like"/>
    <property type="match status" value="1"/>
</dbReference>
<evidence type="ECO:0000256" key="6">
    <source>
        <dbReference type="ARBA" id="ARBA00023096"/>
    </source>
</evidence>
<keyword evidence="5 7" id="KW-0520">NAD</keyword>
<dbReference type="GO" id="GO:0000287">
    <property type="term" value="F:magnesium ion binding"/>
    <property type="evidence" value="ECO:0007669"/>
    <property type="project" value="UniProtKB-UniRule"/>
</dbReference>
<evidence type="ECO:0000256" key="4">
    <source>
        <dbReference type="ARBA" id="ARBA00023002"/>
    </source>
</evidence>
<dbReference type="STRING" id="1549855.AY555_00505"/>
<protein>
    <recommendedName>
        <fullName evidence="7">4-hydroxythreonine-4-phosphate dehydrogenase</fullName>
        <ecNumber evidence="7">1.1.1.262</ecNumber>
    </recommendedName>
    <alternativeName>
        <fullName evidence="7">4-(phosphohydroxy)-L-threonine dehydrogenase</fullName>
    </alternativeName>
</protein>
<comment type="pathway">
    <text evidence="7">Cofactor biosynthesis; pyridoxine 5'-phosphate biosynthesis; pyridoxine 5'-phosphate from D-erythrose 4-phosphate: step 4/5.</text>
</comment>
<dbReference type="EC" id="1.1.1.262" evidence="7"/>
<dbReference type="Proteomes" id="UP000076066">
    <property type="component" value="Chromosome"/>
</dbReference>
<feature type="binding site" evidence="7">
    <location>
        <position position="139"/>
    </location>
    <ligand>
        <name>substrate</name>
    </ligand>
</feature>
<dbReference type="EMBL" id="CP014525">
    <property type="protein sequence ID" value="AMW33900.1"/>
    <property type="molecule type" value="Genomic_DNA"/>
</dbReference>
<evidence type="ECO:0000256" key="5">
    <source>
        <dbReference type="ARBA" id="ARBA00023027"/>
    </source>
</evidence>
<gene>
    <name evidence="7" type="primary">pdxA</name>
    <name evidence="8" type="ORF">AY555_00505</name>
</gene>
<reference evidence="8 9" key="1">
    <citation type="submission" date="2016-02" db="EMBL/GenBank/DDBJ databases">
        <title>Complete Genome of H5569, the type strain of the newly described species Haematospirillium jordaniae.</title>
        <authorList>
            <person name="Nicholson A.C."/>
            <person name="Humrighouse B.W."/>
            <person name="Loparov V."/>
            <person name="McQuiston J.R."/>
        </authorList>
    </citation>
    <scope>NUCLEOTIDE SEQUENCE [LARGE SCALE GENOMIC DNA]</scope>
    <source>
        <strain evidence="8 9">H5569</strain>
    </source>
</reference>
<keyword evidence="7" id="KW-0862">Zinc</keyword>
<keyword evidence="9" id="KW-1185">Reference proteome</keyword>
<dbReference type="InterPro" id="IPR005255">
    <property type="entry name" value="PdxA_fam"/>
</dbReference>
<feature type="binding site" evidence="7">
    <location>
        <position position="287"/>
    </location>
    <ligand>
        <name>substrate</name>
    </ligand>
</feature>
<feature type="binding site" evidence="7">
    <location>
        <position position="278"/>
    </location>
    <ligand>
        <name>substrate</name>
    </ligand>
</feature>
<keyword evidence="4 7" id="KW-0560">Oxidoreductase</keyword>
<keyword evidence="7" id="KW-0460">Magnesium</keyword>
<dbReference type="GO" id="GO:0008270">
    <property type="term" value="F:zinc ion binding"/>
    <property type="evidence" value="ECO:0007669"/>
    <property type="project" value="UniProtKB-UniRule"/>
</dbReference>
<dbReference type="GO" id="GO:0008615">
    <property type="term" value="P:pyridoxine biosynthetic process"/>
    <property type="evidence" value="ECO:0007669"/>
    <property type="project" value="UniProtKB-UniRule"/>
</dbReference>
<dbReference type="Gene3D" id="3.40.718.10">
    <property type="entry name" value="Isopropylmalate Dehydrogenase"/>
    <property type="match status" value="1"/>
</dbReference>
<dbReference type="GO" id="GO:0050897">
    <property type="term" value="F:cobalt ion binding"/>
    <property type="evidence" value="ECO:0007669"/>
    <property type="project" value="UniProtKB-UniRule"/>
</dbReference>
<dbReference type="HAMAP" id="MF_00536">
    <property type="entry name" value="PdxA"/>
    <property type="match status" value="1"/>
</dbReference>
<keyword evidence="3 7" id="KW-0521">NADP</keyword>
<dbReference type="OrthoDB" id="9801783at2"/>
<evidence type="ECO:0000256" key="2">
    <source>
        <dbReference type="ARBA" id="ARBA00022723"/>
    </source>
</evidence>
<feature type="binding site" evidence="7">
    <location>
        <position position="170"/>
    </location>
    <ligand>
        <name>a divalent metal cation</name>
        <dbReference type="ChEBI" id="CHEBI:60240"/>
        <note>ligand shared between dimeric partners</note>
    </ligand>
</feature>
<comment type="cofactor">
    <cofactor evidence="7">
        <name>Zn(2+)</name>
        <dbReference type="ChEBI" id="CHEBI:29105"/>
    </cofactor>
    <cofactor evidence="7">
        <name>Mg(2+)</name>
        <dbReference type="ChEBI" id="CHEBI:18420"/>
    </cofactor>
    <cofactor evidence="7">
        <name>Co(2+)</name>
        <dbReference type="ChEBI" id="CHEBI:48828"/>
    </cofactor>
    <text evidence="7">Binds 1 divalent metal cation per subunit. Can use ions such as Zn(2+), Mg(2+) or Co(2+).</text>
</comment>
<dbReference type="AlphaFoldDB" id="A0A143DBK4"/>
<dbReference type="InterPro" id="IPR037510">
    <property type="entry name" value="PdxA"/>
</dbReference>
<dbReference type="GO" id="GO:0050570">
    <property type="term" value="F:4-hydroxythreonine-4-phosphate dehydrogenase activity"/>
    <property type="evidence" value="ECO:0007669"/>
    <property type="project" value="UniProtKB-UniRule"/>
</dbReference>
<comment type="subunit">
    <text evidence="7">Homodimer.</text>
</comment>
<dbReference type="RefSeq" id="WP_066132000.1">
    <property type="nucleotide sequence ID" value="NZ_CP014525.1"/>
</dbReference>
<dbReference type="Pfam" id="PF04166">
    <property type="entry name" value="PdxA"/>
    <property type="match status" value="1"/>
</dbReference>
<dbReference type="GO" id="GO:0051287">
    <property type="term" value="F:NAD binding"/>
    <property type="evidence" value="ECO:0007669"/>
    <property type="project" value="InterPro"/>
</dbReference>
<keyword evidence="1 7" id="KW-0963">Cytoplasm</keyword>
<comment type="similarity">
    <text evidence="7">Belongs to the PdxA family.</text>
</comment>
<dbReference type="GeneID" id="53315642"/>
<evidence type="ECO:0000256" key="3">
    <source>
        <dbReference type="ARBA" id="ARBA00022857"/>
    </source>
</evidence>
<keyword evidence="7" id="KW-0170">Cobalt</keyword>
<keyword evidence="6 7" id="KW-0664">Pyridoxine biosynthesis</keyword>
<dbReference type="NCBIfam" id="TIGR00557">
    <property type="entry name" value="pdxA"/>
    <property type="match status" value="1"/>
</dbReference>
<feature type="binding site" evidence="7">
    <location>
        <position position="140"/>
    </location>
    <ligand>
        <name>substrate</name>
    </ligand>
</feature>
<evidence type="ECO:0000256" key="1">
    <source>
        <dbReference type="ARBA" id="ARBA00022490"/>
    </source>
</evidence>
<comment type="function">
    <text evidence="7">Catalyzes the NAD(P)-dependent oxidation of 4-(phosphooxy)-L-threonine (HTP) into 2-amino-3-oxo-4-(phosphooxy)butyric acid which spontaneously decarboxylates to form 3-amino-2-oxopropyl phosphate (AHAP).</text>
</comment>
<feature type="binding site" evidence="7">
    <location>
        <position position="270"/>
    </location>
    <ligand>
        <name>a divalent metal cation</name>
        <dbReference type="ChEBI" id="CHEBI:60240"/>
        <note>ligand shared between dimeric partners</note>
    </ligand>
</feature>
<dbReference type="KEGG" id="hjo:AY555_00505"/>
<evidence type="ECO:0000313" key="9">
    <source>
        <dbReference type="Proteomes" id="UP000076066"/>
    </source>
</evidence>
<feature type="binding site" evidence="7">
    <location>
        <position position="215"/>
    </location>
    <ligand>
        <name>a divalent metal cation</name>
        <dbReference type="ChEBI" id="CHEBI:60240"/>
        <note>ligand shared between dimeric partners</note>
    </ligand>
</feature>
<name>A0A143DBK4_9PROT</name>